<keyword evidence="2" id="KW-0769">Symport</keyword>
<dbReference type="Proteomes" id="UP000776700">
    <property type="component" value="Unassembled WGS sequence"/>
</dbReference>
<dbReference type="GO" id="GO:0015293">
    <property type="term" value="F:symporter activity"/>
    <property type="evidence" value="ECO:0007669"/>
    <property type="project" value="UniProtKB-KW"/>
</dbReference>
<protein>
    <submittedName>
        <fullName evidence="4">Melibiose:sodium transporter MelB</fullName>
    </submittedName>
</protein>
<keyword evidence="3" id="KW-1133">Transmembrane helix</keyword>
<dbReference type="Pfam" id="PF13347">
    <property type="entry name" value="MFS_2"/>
    <property type="match status" value="1"/>
</dbReference>
<dbReference type="PANTHER" id="PTHR11328:SF36">
    <property type="entry name" value="MELIBIOSE PERMEASE"/>
    <property type="match status" value="1"/>
</dbReference>
<feature type="transmembrane region" description="Helical" evidence="3">
    <location>
        <begin position="12"/>
        <end position="32"/>
    </location>
</feature>
<reference evidence="4" key="2">
    <citation type="submission" date="2021-09" db="EMBL/GenBank/DDBJ databases">
        <authorList>
            <person name="Gilroy R."/>
        </authorList>
    </citation>
    <scope>NUCLEOTIDE SEQUENCE</scope>
    <source>
        <strain evidence="4">1277</strain>
    </source>
</reference>
<dbReference type="EMBL" id="DYUB01000196">
    <property type="protein sequence ID" value="HJG96689.1"/>
    <property type="molecule type" value="Genomic_DNA"/>
</dbReference>
<dbReference type="InterPro" id="IPR039672">
    <property type="entry name" value="MFS_2"/>
</dbReference>
<keyword evidence="3" id="KW-0472">Membrane</keyword>
<keyword evidence="3" id="KW-0812">Transmembrane</keyword>
<dbReference type="InterPro" id="IPR036259">
    <property type="entry name" value="MFS_trans_sf"/>
</dbReference>
<name>A0A921N1L6_9FIRM</name>
<evidence type="ECO:0000313" key="4">
    <source>
        <dbReference type="EMBL" id="HJG96689.1"/>
    </source>
</evidence>
<feature type="transmembrane region" description="Helical" evidence="3">
    <location>
        <begin position="108"/>
        <end position="126"/>
    </location>
</feature>
<dbReference type="Gene3D" id="1.20.1250.20">
    <property type="entry name" value="MFS general substrate transporter like domains"/>
    <property type="match status" value="2"/>
</dbReference>
<organism evidence="4 5">
    <name type="scientific">Romboutsia timonensis</name>
    <dbReference type="NCBI Taxonomy" id="1776391"/>
    <lineage>
        <taxon>Bacteria</taxon>
        <taxon>Bacillati</taxon>
        <taxon>Bacillota</taxon>
        <taxon>Clostridia</taxon>
        <taxon>Peptostreptococcales</taxon>
        <taxon>Peptostreptococcaceae</taxon>
        <taxon>Romboutsia</taxon>
    </lineage>
</organism>
<reference evidence="4" key="1">
    <citation type="journal article" date="2021" name="PeerJ">
        <title>Extensive microbial diversity within the chicken gut microbiome revealed by metagenomics and culture.</title>
        <authorList>
            <person name="Gilroy R."/>
            <person name="Ravi A."/>
            <person name="Getino M."/>
            <person name="Pursley I."/>
            <person name="Horton D.L."/>
            <person name="Alikhan N.F."/>
            <person name="Baker D."/>
            <person name="Gharbi K."/>
            <person name="Hall N."/>
            <person name="Watson M."/>
            <person name="Adriaenssens E.M."/>
            <person name="Foster-Nyarko E."/>
            <person name="Jarju S."/>
            <person name="Secka A."/>
            <person name="Antonio M."/>
            <person name="Oren A."/>
            <person name="Chaudhuri R.R."/>
            <person name="La Ragione R."/>
            <person name="Hildebrand F."/>
            <person name="Pallen M.J."/>
        </authorList>
    </citation>
    <scope>NUCLEOTIDE SEQUENCE</scope>
    <source>
        <strain evidence="4">1277</strain>
    </source>
</reference>
<dbReference type="NCBIfam" id="NF007749">
    <property type="entry name" value="PRK10429.1"/>
    <property type="match status" value="1"/>
</dbReference>
<proteinExistence type="predicted"/>
<feature type="transmembrane region" description="Helical" evidence="3">
    <location>
        <begin position="147"/>
        <end position="168"/>
    </location>
</feature>
<feature type="transmembrane region" description="Helical" evidence="3">
    <location>
        <begin position="401"/>
        <end position="426"/>
    </location>
</feature>
<dbReference type="GO" id="GO:0006814">
    <property type="term" value="P:sodium ion transport"/>
    <property type="evidence" value="ECO:0007669"/>
    <property type="project" value="InterPro"/>
</dbReference>
<dbReference type="PANTHER" id="PTHR11328">
    <property type="entry name" value="MAJOR FACILITATOR SUPERFAMILY DOMAIN-CONTAINING PROTEIN"/>
    <property type="match status" value="1"/>
</dbReference>
<evidence type="ECO:0000313" key="5">
    <source>
        <dbReference type="Proteomes" id="UP000776700"/>
    </source>
</evidence>
<keyword evidence="1" id="KW-0813">Transport</keyword>
<feature type="transmembrane region" description="Helical" evidence="3">
    <location>
        <begin position="77"/>
        <end position="96"/>
    </location>
</feature>
<evidence type="ECO:0000256" key="1">
    <source>
        <dbReference type="ARBA" id="ARBA00022448"/>
    </source>
</evidence>
<dbReference type="InterPro" id="IPR001927">
    <property type="entry name" value="Na/Gal_symport"/>
</dbReference>
<dbReference type="GO" id="GO:0005886">
    <property type="term" value="C:plasma membrane"/>
    <property type="evidence" value="ECO:0007669"/>
    <property type="project" value="TreeGrafter"/>
</dbReference>
<comment type="caution">
    <text evidence="4">The sequence shown here is derived from an EMBL/GenBank/DDBJ whole genome shotgun (WGS) entry which is preliminary data.</text>
</comment>
<evidence type="ECO:0000256" key="3">
    <source>
        <dbReference type="SAM" id="Phobius"/>
    </source>
</evidence>
<feature type="transmembrane region" description="Helical" evidence="3">
    <location>
        <begin position="322"/>
        <end position="350"/>
    </location>
</feature>
<dbReference type="NCBIfam" id="TIGR00792">
    <property type="entry name" value="gph"/>
    <property type="match status" value="1"/>
</dbReference>
<feature type="transmembrane region" description="Helical" evidence="3">
    <location>
        <begin position="230"/>
        <end position="255"/>
    </location>
</feature>
<accession>A0A921N1L6</accession>
<feature type="transmembrane region" description="Helical" evidence="3">
    <location>
        <begin position="298"/>
        <end position="316"/>
    </location>
</feature>
<gene>
    <name evidence="4" type="primary">melB</name>
    <name evidence="4" type="ORF">K8V90_06265</name>
</gene>
<feature type="transmembrane region" description="Helical" evidence="3">
    <location>
        <begin position="371"/>
        <end position="395"/>
    </location>
</feature>
<dbReference type="SUPFAM" id="SSF103473">
    <property type="entry name" value="MFS general substrate transporter"/>
    <property type="match status" value="1"/>
</dbReference>
<evidence type="ECO:0000256" key="2">
    <source>
        <dbReference type="ARBA" id="ARBA00022847"/>
    </source>
</evidence>
<dbReference type="CDD" id="cd17332">
    <property type="entry name" value="MFS_MelB_like"/>
    <property type="match status" value="1"/>
</dbReference>
<sequence>MNKLTFREKYSYGIGALGKDLAYAIVATYLMVYFTDVVGLNPAFVGTLFLVARLWDTVNDPAMGMIVDNTRSRFGKFRPWIFIGTILNAVVIVFLFRKPDLEGLPLYAYFSIMYILWGMTYTIMDIPYWSMIPSLTSSKEEREQVSVIPRIFASTAWLIVGTFGLSIISKLGNGDTIKGYSVFAIVVAIVFIISTMITCLNVKERVETSKNTEKVNFKQAINIIRKNDQLVVFIGIVLSMNLVMQISGTMAIYYFRYVSGKESLFSVYQAFAGIAEISGLILLPMLTKKIGRENVFKLGSILPIVGFLILFVAGIIAPQNAIFIAIAGTVLKLGSGSLLGSTTIMLADVVDYGEYKLGTRNESIVFSVQTLLVKGASAVAGWLVGVGLSLVGYVAGTTQTATTILGMKVIMIWIPIACAIVMYAIYKSKYKINGKFHDKMLAELERRKSENIDNVM</sequence>
<dbReference type="GO" id="GO:0008643">
    <property type="term" value="P:carbohydrate transport"/>
    <property type="evidence" value="ECO:0007669"/>
    <property type="project" value="InterPro"/>
</dbReference>
<feature type="transmembrane region" description="Helical" evidence="3">
    <location>
        <begin position="180"/>
        <end position="202"/>
    </location>
</feature>
<dbReference type="AlphaFoldDB" id="A0A921N1L6"/>
<feature type="transmembrane region" description="Helical" evidence="3">
    <location>
        <begin position="267"/>
        <end position="286"/>
    </location>
</feature>
<feature type="transmembrane region" description="Helical" evidence="3">
    <location>
        <begin position="38"/>
        <end position="56"/>
    </location>
</feature>